<comment type="similarity">
    <text evidence="2 6">Belongs to the OST5 family.</text>
</comment>
<keyword evidence="3 6" id="KW-0812">Transmembrane</keyword>
<keyword evidence="4 6" id="KW-1133">Transmembrane helix</keyword>
<comment type="caution">
    <text evidence="7">The sequence shown here is derived from an EMBL/GenBank/DDBJ whole genome shotgun (WGS) entry which is preliminary data.</text>
</comment>
<evidence type="ECO:0000313" key="8">
    <source>
        <dbReference type="Proteomes" id="UP000603453"/>
    </source>
</evidence>
<comment type="subunit">
    <text evidence="6">Component of the oligosaccharyltransferase (OST) complex.</text>
</comment>
<feature type="transmembrane region" description="Helical" evidence="6">
    <location>
        <begin position="20"/>
        <end position="43"/>
    </location>
</feature>
<evidence type="ECO:0000256" key="3">
    <source>
        <dbReference type="ARBA" id="ARBA00022692"/>
    </source>
</evidence>
<comment type="function">
    <text evidence="6">Subunit of the oligosaccharyl transferase (OST) complex that catalyzes the initial transfer of a defined glycan (Glc(3)Man(9)GlcNAc(2) in eukaryotes) from the lipid carrier dolichol-pyrophosphate to an asparagine residue within an Asn-X-Ser/Thr consensus motif in nascent polypeptide chains, the first step in protein N-glycosylation. N-glycosylation occurs cotranslationally and the complex associates with the Sec61 complex at the channel-forming translocon complex that mediates protein translocation across the endoplasmic reticulum (ER). All subunits are required for a maximal enzyme activity.</text>
</comment>
<dbReference type="AlphaFoldDB" id="A0A8H7QXU1"/>
<protein>
    <recommendedName>
        <fullName evidence="6">Dolichyl-diphosphooligosaccharide-protein glycosyltransferase subunit OST5</fullName>
    </recommendedName>
</protein>
<evidence type="ECO:0000256" key="6">
    <source>
        <dbReference type="RuleBase" id="RU367008"/>
    </source>
</evidence>
<name>A0A8H7QXU1_9FUNG</name>
<feature type="transmembrane region" description="Helical" evidence="6">
    <location>
        <begin position="55"/>
        <end position="77"/>
    </location>
</feature>
<comment type="subcellular location">
    <subcellularLocation>
        <location evidence="1 6">Membrane</location>
        <topology evidence="1 6">Multi-pass membrane protein</topology>
    </subcellularLocation>
</comment>
<dbReference type="GO" id="GO:0006487">
    <property type="term" value="P:protein N-linked glycosylation"/>
    <property type="evidence" value="ECO:0007669"/>
    <property type="project" value="UniProtKB-UniRule"/>
</dbReference>
<dbReference type="Pfam" id="PF05251">
    <property type="entry name" value="Ost5"/>
    <property type="match status" value="1"/>
</dbReference>
<dbReference type="InterPro" id="IPR007915">
    <property type="entry name" value="TMEM258/Ost5"/>
</dbReference>
<dbReference type="Proteomes" id="UP000603453">
    <property type="component" value="Unassembled WGS sequence"/>
</dbReference>
<accession>A0A8H7QXU1</accession>
<keyword evidence="8" id="KW-1185">Reference proteome</keyword>
<evidence type="ECO:0000313" key="7">
    <source>
        <dbReference type="EMBL" id="KAG2200643.1"/>
    </source>
</evidence>
<dbReference type="OrthoDB" id="18408at2759"/>
<organism evidence="7 8">
    <name type="scientific">Mucor saturninus</name>
    <dbReference type="NCBI Taxonomy" id="64648"/>
    <lineage>
        <taxon>Eukaryota</taxon>
        <taxon>Fungi</taxon>
        <taxon>Fungi incertae sedis</taxon>
        <taxon>Mucoromycota</taxon>
        <taxon>Mucoromycotina</taxon>
        <taxon>Mucoromycetes</taxon>
        <taxon>Mucorales</taxon>
        <taxon>Mucorineae</taxon>
        <taxon>Mucoraceae</taxon>
        <taxon>Mucor</taxon>
    </lineage>
</organism>
<dbReference type="EMBL" id="JAEPRD010000080">
    <property type="protein sequence ID" value="KAG2200643.1"/>
    <property type="molecule type" value="Genomic_DNA"/>
</dbReference>
<keyword evidence="5 6" id="KW-0472">Membrane</keyword>
<sequence>MTAHDEWMAGTPLGAPLPTSSYPLVTFLTIASGLFAAGQFVILDSKTPLLQQIKAALLASVLLGFGAIFASNAAGVYV</sequence>
<evidence type="ECO:0000256" key="4">
    <source>
        <dbReference type="ARBA" id="ARBA00022989"/>
    </source>
</evidence>
<evidence type="ECO:0000256" key="5">
    <source>
        <dbReference type="ARBA" id="ARBA00023136"/>
    </source>
</evidence>
<evidence type="ECO:0000256" key="2">
    <source>
        <dbReference type="ARBA" id="ARBA00009825"/>
    </source>
</evidence>
<reference evidence="7" key="1">
    <citation type="submission" date="2020-12" db="EMBL/GenBank/DDBJ databases">
        <title>Metabolic potential, ecology and presence of endohyphal bacteria is reflected in genomic diversity of Mucoromycotina.</title>
        <authorList>
            <person name="Muszewska A."/>
            <person name="Okrasinska A."/>
            <person name="Steczkiewicz K."/>
            <person name="Drgas O."/>
            <person name="Orlowska M."/>
            <person name="Perlinska-Lenart U."/>
            <person name="Aleksandrzak-Piekarczyk T."/>
            <person name="Szatraj K."/>
            <person name="Zielenkiewicz U."/>
            <person name="Pilsyk S."/>
            <person name="Malc E."/>
            <person name="Mieczkowski P."/>
            <person name="Kruszewska J.S."/>
            <person name="Biernat P."/>
            <person name="Pawlowska J."/>
        </authorList>
    </citation>
    <scope>NUCLEOTIDE SEQUENCE</scope>
    <source>
        <strain evidence="7">WA0000017839</strain>
    </source>
</reference>
<gene>
    <name evidence="7" type="ORF">INT47_005799</name>
</gene>
<dbReference type="GO" id="GO:0008250">
    <property type="term" value="C:oligosaccharyltransferase complex"/>
    <property type="evidence" value="ECO:0007669"/>
    <property type="project" value="UniProtKB-UniRule"/>
</dbReference>
<evidence type="ECO:0000256" key="1">
    <source>
        <dbReference type="ARBA" id="ARBA00004141"/>
    </source>
</evidence>
<proteinExistence type="inferred from homology"/>